<proteinExistence type="predicted"/>
<gene>
    <name evidence="1" type="ORF">G7Y89_g6363</name>
</gene>
<accession>A0A8H4RN33</accession>
<name>A0A8H4RN33_9HELO</name>
<reference evidence="1 2" key="1">
    <citation type="submission" date="2020-03" db="EMBL/GenBank/DDBJ databases">
        <title>Draft Genome Sequence of Cudoniella acicularis.</title>
        <authorList>
            <person name="Buettner E."/>
            <person name="Kellner H."/>
        </authorList>
    </citation>
    <scope>NUCLEOTIDE SEQUENCE [LARGE SCALE GENOMIC DNA]</scope>
    <source>
        <strain evidence="1 2">DSM 108380</strain>
    </source>
</reference>
<organism evidence="1 2">
    <name type="scientific">Cudoniella acicularis</name>
    <dbReference type="NCBI Taxonomy" id="354080"/>
    <lineage>
        <taxon>Eukaryota</taxon>
        <taxon>Fungi</taxon>
        <taxon>Dikarya</taxon>
        <taxon>Ascomycota</taxon>
        <taxon>Pezizomycotina</taxon>
        <taxon>Leotiomycetes</taxon>
        <taxon>Helotiales</taxon>
        <taxon>Tricladiaceae</taxon>
        <taxon>Cudoniella</taxon>
    </lineage>
</organism>
<protein>
    <submittedName>
        <fullName evidence="1">Uncharacterized protein</fullName>
    </submittedName>
</protein>
<evidence type="ECO:0000313" key="2">
    <source>
        <dbReference type="Proteomes" id="UP000566819"/>
    </source>
</evidence>
<dbReference type="EMBL" id="JAAMPI010000412">
    <property type="protein sequence ID" value="KAF4631764.1"/>
    <property type="molecule type" value="Genomic_DNA"/>
</dbReference>
<comment type="caution">
    <text evidence="1">The sequence shown here is derived from an EMBL/GenBank/DDBJ whole genome shotgun (WGS) entry which is preliminary data.</text>
</comment>
<keyword evidence="2" id="KW-1185">Reference proteome</keyword>
<dbReference type="AlphaFoldDB" id="A0A8H4RN33"/>
<dbReference type="Proteomes" id="UP000566819">
    <property type="component" value="Unassembled WGS sequence"/>
</dbReference>
<evidence type="ECO:0000313" key="1">
    <source>
        <dbReference type="EMBL" id="KAF4631764.1"/>
    </source>
</evidence>
<sequence>MNSELEYSIVNNRFSATELERVTSGKVLKFAVDAESLKAEEHGSSSGIGTKKSKKELHASYEVWCTYLGSKIDFNVI</sequence>